<comment type="caution">
    <text evidence="1">The sequence shown here is derived from an EMBL/GenBank/DDBJ whole genome shotgun (WGS) entry which is preliminary data.</text>
</comment>
<proteinExistence type="predicted"/>
<dbReference type="Pfam" id="PF07279">
    <property type="entry name" value="DUF1442"/>
    <property type="match status" value="1"/>
</dbReference>
<dbReference type="InterPro" id="IPR009902">
    <property type="entry name" value="DUF1442"/>
</dbReference>
<accession>A0A443NQF2</accession>
<dbReference type="Gene3D" id="3.40.50.150">
    <property type="entry name" value="Vaccinia Virus protein VP39"/>
    <property type="match status" value="1"/>
</dbReference>
<keyword evidence="2" id="KW-1185">Reference proteome</keyword>
<gene>
    <name evidence="1" type="ORF">CKAN_00939400</name>
</gene>
<evidence type="ECO:0000313" key="1">
    <source>
        <dbReference type="EMBL" id="RWR80740.1"/>
    </source>
</evidence>
<dbReference type="OrthoDB" id="685237at2759"/>
<dbReference type="PANTHER" id="PTHR33593:SF2">
    <property type="entry name" value="ANKYRIN REPEAT_KH DOMAIN PROTEIN (DUF1442)"/>
    <property type="match status" value="1"/>
</dbReference>
<dbReference type="AlphaFoldDB" id="A0A443NQF2"/>
<protein>
    <submittedName>
        <fullName evidence="1">Ankyrin repeat and KH domain-containing protein 1</fullName>
    </submittedName>
</protein>
<dbReference type="EMBL" id="QPKB01000003">
    <property type="protein sequence ID" value="RWR80740.1"/>
    <property type="molecule type" value="Genomic_DNA"/>
</dbReference>
<sequence>MKTIWCADSASKAYIETIKSVKPSHYPSLTSSFEESNVAELLSAMAAGSKSQMIVEAWASGTDVATSIGLSIASSHTRGRHVCVVQDERSRLEYLDAICEAGVVSPPDVVVGEAEEVMGGLPAVDFLVVDCRRKDYAKVLRCAKVSQRGAVLVCKNASPRAIPTFRWRNVIGSGARVVRSAFLPVGKGLEMAQVSLGSVNKNRWIRHIDRRTGEEHMFRI</sequence>
<evidence type="ECO:0000313" key="2">
    <source>
        <dbReference type="Proteomes" id="UP000283530"/>
    </source>
</evidence>
<dbReference type="InterPro" id="IPR029063">
    <property type="entry name" value="SAM-dependent_MTases_sf"/>
</dbReference>
<dbReference type="Proteomes" id="UP000283530">
    <property type="component" value="Unassembled WGS sequence"/>
</dbReference>
<dbReference type="PANTHER" id="PTHR33593">
    <property type="entry name" value="DUF1442 FAMILY PROTEIN"/>
    <property type="match status" value="1"/>
</dbReference>
<name>A0A443NQF2_9MAGN</name>
<reference evidence="1 2" key="1">
    <citation type="journal article" date="2019" name="Nat. Plants">
        <title>Stout camphor tree genome fills gaps in understanding of flowering plant genome evolution.</title>
        <authorList>
            <person name="Chaw S.M."/>
            <person name="Liu Y.C."/>
            <person name="Wu Y.W."/>
            <person name="Wang H.Y."/>
            <person name="Lin C.I."/>
            <person name="Wu C.S."/>
            <person name="Ke H.M."/>
            <person name="Chang L.Y."/>
            <person name="Hsu C.Y."/>
            <person name="Yang H.T."/>
            <person name="Sudianto E."/>
            <person name="Hsu M.H."/>
            <person name="Wu K.P."/>
            <person name="Wang L.N."/>
            <person name="Leebens-Mack J.H."/>
            <person name="Tsai I.J."/>
        </authorList>
    </citation>
    <scope>NUCLEOTIDE SEQUENCE [LARGE SCALE GENOMIC DNA]</scope>
    <source>
        <strain evidence="2">cv. Chaw 1501</strain>
        <tissue evidence="1">Young leaves</tissue>
    </source>
</reference>
<organism evidence="1 2">
    <name type="scientific">Cinnamomum micranthum f. kanehirae</name>
    <dbReference type="NCBI Taxonomy" id="337451"/>
    <lineage>
        <taxon>Eukaryota</taxon>
        <taxon>Viridiplantae</taxon>
        <taxon>Streptophyta</taxon>
        <taxon>Embryophyta</taxon>
        <taxon>Tracheophyta</taxon>
        <taxon>Spermatophyta</taxon>
        <taxon>Magnoliopsida</taxon>
        <taxon>Magnoliidae</taxon>
        <taxon>Laurales</taxon>
        <taxon>Lauraceae</taxon>
        <taxon>Cinnamomum</taxon>
    </lineage>
</organism>